<comment type="caution">
    <text evidence="4">The sequence shown here is derived from an EMBL/GenBank/DDBJ whole genome shotgun (WGS) entry which is preliminary data.</text>
</comment>
<dbReference type="AlphaFoldDB" id="A0A2C7AFS3"/>
<dbReference type="Gene3D" id="3.90.1300.10">
    <property type="entry name" value="Amidase signature (AS) domain"/>
    <property type="match status" value="1"/>
</dbReference>
<reference evidence="4 5" key="1">
    <citation type="submission" date="2017-10" db="EMBL/GenBank/DDBJ databases">
        <authorList>
            <person name="Banno H."/>
            <person name="Chua N.-H."/>
        </authorList>
    </citation>
    <scope>NUCLEOTIDE SEQUENCE [LARGE SCALE GENOMIC DNA]</scope>
    <source>
        <strain evidence="4 5">YW11</strain>
    </source>
</reference>
<gene>
    <name evidence="4" type="ORF">CR162_08465</name>
</gene>
<protein>
    <submittedName>
        <fullName evidence="4">Amidase</fullName>
    </submittedName>
</protein>
<evidence type="ECO:0000256" key="1">
    <source>
        <dbReference type="ARBA" id="ARBA00009199"/>
    </source>
</evidence>
<dbReference type="InterPro" id="IPR020556">
    <property type="entry name" value="Amidase_CS"/>
</dbReference>
<name>A0A2C7AFS3_9PROT</name>
<dbReference type="InterPro" id="IPR000120">
    <property type="entry name" value="Amidase"/>
</dbReference>
<dbReference type="PANTHER" id="PTHR11895">
    <property type="entry name" value="TRANSAMIDASE"/>
    <property type="match status" value="1"/>
</dbReference>
<feature type="region of interest" description="Disordered" evidence="2">
    <location>
        <begin position="462"/>
        <end position="485"/>
    </location>
</feature>
<dbReference type="InterPro" id="IPR036928">
    <property type="entry name" value="AS_sf"/>
</dbReference>
<dbReference type="InterPro" id="IPR023631">
    <property type="entry name" value="Amidase_dom"/>
</dbReference>
<dbReference type="Proteomes" id="UP000223527">
    <property type="component" value="Unassembled WGS sequence"/>
</dbReference>
<dbReference type="PROSITE" id="PS00571">
    <property type="entry name" value="AMIDASES"/>
    <property type="match status" value="1"/>
</dbReference>
<comment type="similarity">
    <text evidence="1">Belongs to the amidase family.</text>
</comment>
<dbReference type="EMBL" id="PDNU01000010">
    <property type="protein sequence ID" value="PHK95537.1"/>
    <property type="molecule type" value="Genomic_DNA"/>
</dbReference>
<feature type="domain" description="Amidase" evidence="3">
    <location>
        <begin position="28"/>
        <end position="448"/>
    </location>
</feature>
<sequence>MAEPDEICFLSAAALGQRYAAGALSPPEVAERHLARIGALEPALNAFQLVDREGALRAAGEAAARWRRGAPLGPLDGVPVTIKDNVDMRGLPTRNGSVTAPATPAAADAPLVARLREAGAVILGKTTTPEFAWKGITDSPLKGVTRNPWNTGRSSGGSSGGAAAALAAGIGTIAHGNDAGGSIRIPASFCGVFGIKPSFGRVPHHPMAGLFATVNANGALARNVADAALALRAMARPDRRDWYALPPAPENWLAGLRPRLRGLRLAYSAALGEVEPDAEVRACVERAIARLREAGAIVEEVGPVIPPLRPAFEDFWMAGFAHLLRGVPRERRDALDPGFRRIAEQGLGIGAERLLAGEAARAGLHARFAALHERHDLLLAPTAPHVAPPAETVYHAPGYDRWRDAVPYTLPFNLTGQPAASIPCGLSAAGLPIGLQLAGPKHGERLVLEACLAIEAALGPLPPPPLRAEAGEPAPAATPAPAPTG</sequence>
<accession>A0A2C7AFS3</accession>
<keyword evidence="5" id="KW-1185">Reference proteome</keyword>
<dbReference type="GO" id="GO:0003824">
    <property type="term" value="F:catalytic activity"/>
    <property type="evidence" value="ECO:0007669"/>
    <property type="project" value="InterPro"/>
</dbReference>
<proteinExistence type="inferred from homology"/>
<dbReference type="SUPFAM" id="SSF75304">
    <property type="entry name" value="Amidase signature (AS) enzymes"/>
    <property type="match status" value="1"/>
</dbReference>
<evidence type="ECO:0000313" key="5">
    <source>
        <dbReference type="Proteomes" id="UP000223527"/>
    </source>
</evidence>
<dbReference type="PANTHER" id="PTHR11895:SF7">
    <property type="entry name" value="GLUTAMYL-TRNA(GLN) AMIDOTRANSFERASE SUBUNIT A, MITOCHONDRIAL"/>
    <property type="match status" value="1"/>
</dbReference>
<dbReference type="Pfam" id="PF01425">
    <property type="entry name" value="Amidase"/>
    <property type="match status" value="1"/>
</dbReference>
<dbReference type="OrthoDB" id="9811471at2"/>
<dbReference type="NCBIfam" id="NF004815">
    <property type="entry name" value="PRK06169.1"/>
    <property type="match status" value="1"/>
</dbReference>
<feature type="compositionally biased region" description="Pro residues" evidence="2">
    <location>
        <begin position="476"/>
        <end position="485"/>
    </location>
</feature>
<evidence type="ECO:0000313" key="4">
    <source>
        <dbReference type="EMBL" id="PHK95537.1"/>
    </source>
</evidence>
<evidence type="ECO:0000259" key="3">
    <source>
        <dbReference type="Pfam" id="PF01425"/>
    </source>
</evidence>
<evidence type="ECO:0000256" key="2">
    <source>
        <dbReference type="SAM" id="MobiDB-lite"/>
    </source>
</evidence>
<organism evidence="4 5">
    <name type="scientific">Teichococcus rhizosphaerae</name>
    <dbReference type="NCBI Taxonomy" id="1335062"/>
    <lineage>
        <taxon>Bacteria</taxon>
        <taxon>Pseudomonadati</taxon>
        <taxon>Pseudomonadota</taxon>
        <taxon>Alphaproteobacteria</taxon>
        <taxon>Acetobacterales</taxon>
        <taxon>Roseomonadaceae</taxon>
        <taxon>Roseomonas</taxon>
    </lineage>
</organism>